<evidence type="ECO:0000313" key="3">
    <source>
        <dbReference type="EMBL" id="KIY63174.1"/>
    </source>
</evidence>
<dbReference type="EMBL" id="KN880715">
    <property type="protein sequence ID" value="KIY63174.1"/>
    <property type="molecule type" value="Genomic_DNA"/>
</dbReference>
<proteinExistence type="predicted"/>
<keyword evidence="4" id="KW-1185">Reference proteome</keyword>
<name>A0A0D7AZ71_9AGAR</name>
<accession>A0A0D7AZ71</accession>
<keyword evidence="2" id="KW-0812">Transmembrane</keyword>
<evidence type="ECO:0000313" key="4">
    <source>
        <dbReference type="Proteomes" id="UP000054007"/>
    </source>
</evidence>
<keyword evidence="2" id="KW-0472">Membrane</keyword>
<organism evidence="3 4">
    <name type="scientific">Cylindrobasidium torrendii FP15055 ss-10</name>
    <dbReference type="NCBI Taxonomy" id="1314674"/>
    <lineage>
        <taxon>Eukaryota</taxon>
        <taxon>Fungi</taxon>
        <taxon>Dikarya</taxon>
        <taxon>Basidiomycota</taxon>
        <taxon>Agaricomycotina</taxon>
        <taxon>Agaricomycetes</taxon>
        <taxon>Agaricomycetidae</taxon>
        <taxon>Agaricales</taxon>
        <taxon>Marasmiineae</taxon>
        <taxon>Physalacriaceae</taxon>
        <taxon>Cylindrobasidium</taxon>
    </lineage>
</organism>
<evidence type="ECO:0000256" key="1">
    <source>
        <dbReference type="SAM" id="MobiDB-lite"/>
    </source>
</evidence>
<sequence>MVGKNEIIGAAVGGALGGLLLATVILALCLQRQHRFCAEAQNIDPFPYDRGIPTLSYSPPIPLAYDKSQLADAYLTLSESKVCSPVPSRSSRQWSGSSSPQFADYTPDHELLVDLPSPPPCLTTPACIPPPPLEPLRDPRFVRQRSPSPRSHLPRLVIPKLQGCPSSLPQGGGHQPSRSTEWLVEPSRIPEMRTLSGA</sequence>
<feature type="region of interest" description="Disordered" evidence="1">
    <location>
        <begin position="160"/>
        <end position="198"/>
    </location>
</feature>
<dbReference type="AlphaFoldDB" id="A0A0D7AZ71"/>
<gene>
    <name evidence="3" type="ORF">CYLTODRAFT_146672</name>
</gene>
<protein>
    <submittedName>
        <fullName evidence="3">Uncharacterized protein</fullName>
    </submittedName>
</protein>
<dbReference type="Proteomes" id="UP000054007">
    <property type="component" value="Unassembled WGS sequence"/>
</dbReference>
<keyword evidence="2" id="KW-1133">Transmembrane helix</keyword>
<reference evidence="3 4" key="1">
    <citation type="journal article" date="2015" name="Fungal Genet. Biol.">
        <title>Evolution of novel wood decay mechanisms in Agaricales revealed by the genome sequences of Fistulina hepatica and Cylindrobasidium torrendii.</title>
        <authorList>
            <person name="Floudas D."/>
            <person name="Held B.W."/>
            <person name="Riley R."/>
            <person name="Nagy L.G."/>
            <person name="Koehler G."/>
            <person name="Ransdell A.S."/>
            <person name="Younus H."/>
            <person name="Chow J."/>
            <person name="Chiniquy J."/>
            <person name="Lipzen A."/>
            <person name="Tritt A."/>
            <person name="Sun H."/>
            <person name="Haridas S."/>
            <person name="LaButti K."/>
            <person name="Ohm R.A."/>
            <person name="Kues U."/>
            <person name="Blanchette R.A."/>
            <person name="Grigoriev I.V."/>
            <person name="Minto R.E."/>
            <person name="Hibbett D.S."/>
        </authorList>
    </citation>
    <scope>NUCLEOTIDE SEQUENCE [LARGE SCALE GENOMIC DNA]</scope>
    <source>
        <strain evidence="3 4">FP15055 ss-10</strain>
    </source>
</reference>
<feature type="transmembrane region" description="Helical" evidence="2">
    <location>
        <begin position="7"/>
        <end position="28"/>
    </location>
</feature>
<evidence type="ECO:0000256" key="2">
    <source>
        <dbReference type="SAM" id="Phobius"/>
    </source>
</evidence>